<dbReference type="EMBL" id="LT629711">
    <property type="protein sequence ID" value="SDP28820.1"/>
    <property type="molecule type" value="Genomic_DNA"/>
</dbReference>
<dbReference type="RefSeq" id="WP_091784648.1">
    <property type="nucleotide sequence ID" value="NZ_LT629711.1"/>
</dbReference>
<dbReference type="Gene3D" id="3.40.50.2000">
    <property type="entry name" value="Glycogen Phosphorylase B"/>
    <property type="match status" value="2"/>
</dbReference>
<evidence type="ECO:0000313" key="1">
    <source>
        <dbReference type="EMBL" id="SDP28820.1"/>
    </source>
</evidence>
<sequence length="329" mass="34680">MPADVVAPGTRVLQWAQEHGEVGGVHASHRQLTEALRAAGCTVAYVDTGNARRAARSMPLWWRRRSLHLFHITRLWRAVVLAPVFAILPGRTVVVLHSGSTLAQVERLGRVGGAALRLALRAYDEVWAVSDEIRQVLPASLQDRVRVVTPFVPSAPPAGPVPPRDPHAVAVATNAGLAHYHAELAVEAVRLVRDDAAEGWPDATLRVLAYGREGAELAALRAAVADLEWVTVSFDATSDEVGAVLASSGVFLRPTAWDGDSVIVREALAAGARVVASDRAPRPAGVELAALDAASMATALRRGGRPSDGAGLAVDTLAVAARRALAMLA</sequence>
<gene>
    <name evidence="1" type="ORF">SAMN04489867_1960</name>
</gene>
<evidence type="ECO:0000313" key="2">
    <source>
        <dbReference type="Proteomes" id="UP000199077"/>
    </source>
</evidence>
<protein>
    <submittedName>
        <fullName evidence="1">Glycosyltransferase involved in cell wall bisynthesis</fullName>
    </submittedName>
</protein>
<keyword evidence="2" id="KW-1185">Reference proteome</keyword>
<dbReference type="STRING" id="443156.SAMN04489867_1960"/>
<reference evidence="2" key="1">
    <citation type="submission" date="2016-10" db="EMBL/GenBank/DDBJ databases">
        <authorList>
            <person name="Varghese N."/>
            <person name="Submissions S."/>
        </authorList>
    </citation>
    <scope>NUCLEOTIDE SEQUENCE [LARGE SCALE GENOMIC DNA]</scope>
    <source>
        <strain evidence="2">DSM 22329</strain>
    </source>
</reference>
<dbReference type="OrthoDB" id="179766at2"/>
<dbReference type="SUPFAM" id="SSF53756">
    <property type="entry name" value="UDP-Glycosyltransferase/glycogen phosphorylase"/>
    <property type="match status" value="1"/>
</dbReference>
<keyword evidence="1" id="KW-0808">Transferase</keyword>
<name>A0A1H0RHE1_9MICO</name>
<dbReference type="Proteomes" id="UP000199077">
    <property type="component" value="Chromosome I"/>
</dbReference>
<proteinExistence type="predicted"/>
<dbReference type="GO" id="GO:0016740">
    <property type="term" value="F:transferase activity"/>
    <property type="evidence" value="ECO:0007669"/>
    <property type="project" value="UniProtKB-KW"/>
</dbReference>
<organism evidence="1 2">
    <name type="scientific">Pedococcus dokdonensis</name>
    <dbReference type="NCBI Taxonomy" id="443156"/>
    <lineage>
        <taxon>Bacteria</taxon>
        <taxon>Bacillati</taxon>
        <taxon>Actinomycetota</taxon>
        <taxon>Actinomycetes</taxon>
        <taxon>Micrococcales</taxon>
        <taxon>Intrasporangiaceae</taxon>
        <taxon>Pedococcus</taxon>
    </lineage>
</organism>
<accession>A0A1H0RHE1</accession>
<dbReference type="AlphaFoldDB" id="A0A1H0RHE1"/>